<proteinExistence type="predicted"/>
<dbReference type="STRING" id="28885.EI16_11570"/>
<dbReference type="RefSeq" id="WP_029908011.1">
    <property type="nucleotide sequence ID" value="NZ_AP020335.1"/>
</dbReference>
<evidence type="ECO:0000313" key="3">
    <source>
        <dbReference type="Proteomes" id="UP000027341"/>
    </source>
</evidence>
<name>A0A067A2L2_HYDMR</name>
<comment type="caution">
    <text evidence="2">The sequence shown here is derived from an EMBL/GenBank/DDBJ whole genome shotgun (WGS) entry which is preliminary data.</text>
</comment>
<evidence type="ECO:0000256" key="1">
    <source>
        <dbReference type="SAM" id="Phobius"/>
    </source>
</evidence>
<organism evidence="2 3">
    <name type="scientific">Hydrogenovibrio marinus</name>
    <dbReference type="NCBI Taxonomy" id="28885"/>
    <lineage>
        <taxon>Bacteria</taxon>
        <taxon>Pseudomonadati</taxon>
        <taxon>Pseudomonadota</taxon>
        <taxon>Gammaproteobacteria</taxon>
        <taxon>Thiotrichales</taxon>
        <taxon>Piscirickettsiaceae</taxon>
        <taxon>Hydrogenovibrio</taxon>
    </lineage>
</organism>
<reference evidence="2 3" key="1">
    <citation type="submission" date="2014-04" db="EMBL/GenBank/DDBJ databases">
        <title>Draft genome sequence of Hydrogenovibrio marinus MH-110, a model organism for aerobic H2 metabolism.</title>
        <authorList>
            <person name="Cha H.J."/>
            <person name="Jo B.H."/>
            <person name="Hwang B.H."/>
        </authorList>
    </citation>
    <scope>NUCLEOTIDE SEQUENCE [LARGE SCALE GENOMIC DNA]</scope>
    <source>
        <strain evidence="2 3">MH-110</strain>
    </source>
</reference>
<dbReference type="AlphaFoldDB" id="A0A067A2L2"/>
<dbReference type="Proteomes" id="UP000027341">
    <property type="component" value="Unassembled WGS sequence"/>
</dbReference>
<evidence type="ECO:0000313" key="2">
    <source>
        <dbReference type="EMBL" id="KDN96866.1"/>
    </source>
</evidence>
<keyword evidence="1" id="KW-1133">Transmembrane helix</keyword>
<dbReference type="EMBL" id="JMIU01000001">
    <property type="protein sequence ID" value="KDN96866.1"/>
    <property type="molecule type" value="Genomic_DNA"/>
</dbReference>
<keyword evidence="1" id="KW-0812">Transmembrane</keyword>
<gene>
    <name evidence="2" type="ORF">EI16_11570</name>
</gene>
<accession>A0A067A2L2</accession>
<feature type="transmembrane region" description="Helical" evidence="1">
    <location>
        <begin position="33"/>
        <end position="52"/>
    </location>
</feature>
<protein>
    <submittedName>
        <fullName evidence="2">Uncharacterized protein</fullName>
    </submittedName>
</protein>
<sequence length="70" mass="7883">MEALKKTAETMIKEDQSTGLVAKFKTAWTELEIYQKVFLIFVLIAFPLGLIFPPVMEILLLPFAFVTCSG</sequence>
<keyword evidence="3" id="KW-1185">Reference proteome</keyword>
<keyword evidence="1" id="KW-0472">Membrane</keyword>